<keyword evidence="5 7" id="KW-1133">Transmembrane helix</keyword>
<dbReference type="InterPro" id="IPR016964">
    <property type="entry name" value="Sigma2_recept"/>
</dbReference>
<proteinExistence type="inferred from homology"/>
<dbReference type="PANTHER" id="PTHR31204:SF1">
    <property type="entry name" value="SIGMA INTRACELLULAR RECEPTOR 2"/>
    <property type="match status" value="1"/>
</dbReference>
<dbReference type="PIRSF" id="PIRSF031032">
    <property type="entry name" value="TMP_97_prd"/>
    <property type="match status" value="1"/>
</dbReference>
<evidence type="ECO:0000313" key="9">
    <source>
        <dbReference type="EMBL" id="CAD8227777.1"/>
    </source>
</evidence>
<dbReference type="PANTHER" id="PTHR31204">
    <property type="entry name" value="SIGMA INTRACELLULAR RECEPTOR 2"/>
    <property type="match status" value="1"/>
</dbReference>
<dbReference type="PROSITE" id="PS51751">
    <property type="entry name" value="EXPERA"/>
    <property type="match status" value="1"/>
</dbReference>
<evidence type="ECO:0000256" key="3">
    <source>
        <dbReference type="ARBA" id="ARBA00022692"/>
    </source>
</evidence>
<evidence type="ECO:0000256" key="7">
    <source>
        <dbReference type="PIRNR" id="PIRNR031032"/>
    </source>
</evidence>
<feature type="domain" description="EXPERA" evidence="8">
    <location>
        <begin position="7"/>
        <end position="144"/>
    </location>
</feature>
<accession>A0A7R9T7R2</accession>
<name>A0A7R9T7R2_MICPS</name>
<feature type="transmembrane region" description="Helical" evidence="7">
    <location>
        <begin position="7"/>
        <end position="25"/>
    </location>
</feature>
<dbReference type="InterPro" id="IPR033118">
    <property type="entry name" value="EXPERA"/>
</dbReference>
<dbReference type="Pfam" id="PF05241">
    <property type="entry name" value="EBP"/>
    <property type="match status" value="1"/>
</dbReference>
<comment type="similarity">
    <text evidence="2">Belongs to the TMEM97/sigma-2 receptor family.</text>
</comment>
<keyword evidence="4" id="KW-0256">Endoplasmic reticulum</keyword>
<keyword evidence="3 7" id="KW-0812">Transmembrane</keyword>
<reference evidence="9" key="1">
    <citation type="submission" date="2021-01" db="EMBL/GenBank/DDBJ databases">
        <authorList>
            <person name="Corre E."/>
            <person name="Pelletier E."/>
            <person name="Niang G."/>
            <person name="Scheremetjew M."/>
            <person name="Finn R."/>
            <person name="Kale V."/>
            <person name="Holt S."/>
            <person name="Cochrane G."/>
            <person name="Meng A."/>
            <person name="Brown T."/>
            <person name="Cohen L."/>
        </authorList>
    </citation>
    <scope>NUCLEOTIDE SEQUENCE</scope>
    <source>
        <strain evidence="9">RCC1614</strain>
    </source>
</reference>
<evidence type="ECO:0000256" key="2">
    <source>
        <dbReference type="ARBA" id="ARBA00009096"/>
    </source>
</evidence>
<evidence type="ECO:0000259" key="8">
    <source>
        <dbReference type="PROSITE" id="PS51751"/>
    </source>
</evidence>
<keyword evidence="6 7" id="KW-0472">Membrane</keyword>
<gene>
    <name evidence="9" type="ORF">MPUS1402_LOCUS894</name>
</gene>
<evidence type="ECO:0000256" key="5">
    <source>
        <dbReference type="ARBA" id="ARBA00022989"/>
    </source>
</evidence>
<comment type="subcellular location">
    <subcellularLocation>
        <location evidence="1">Endoplasmic reticulum membrane</location>
        <topology evidence="1">Multi-pass membrane protein</topology>
    </subcellularLocation>
</comment>
<protein>
    <recommendedName>
        <fullName evidence="8">EXPERA domain-containing protein</fullName>
    </recommendedName>
</protein>
<evidence type="ECO:0000256" key="6">
    <source>
        <dbReference type="ARBA" id="ARBA00023136"/>
    </source>
</evidence>
<dbReference type="GO" id="GO:0005789">
    <property type="term" value="C:endoplasmic reticulum membrane"/>
    <property type="evidence" value="ECO:0007669"/>
    <property type="project" value="UniProtKB-SubCell"/>
</dbReference>
<feature type="transmembrane region" description="Helical" evidence="7">
    <location>
        <begin position="61"/>
        <end position="85"/>
    </location>
</feature>
<dbReference type="EMBL" id="HBDY01001172">
    <property type="protein sequence ID" value="CAD8227777.1"/>
    <property type="molecule type" value="Transcribed_RNA"/>
</dbReference>
<dbReference type="AlphaFoldDB" id="A0A7R9T7R2"/>
<evidence type="ECO:0000256" key="4">
    <source>
        <dbReference type="ARBA" id="ARBA00022824"/>
    </source>
</evidence>
<feature type="transmembrane region" description="Helical" evidence="7">
    <location>
        <begin position="127"/>
        <end position="145"/>
    </location>
</feature>
<organism evidence="9">
    <name type="scientific">Micromonas pusilla</name>
    <name type="common">Picoplanktonic green alga</name>
    <name type="synonym">Chromulina pusilla</name>
    <dbReference type="NCBI Taxonomy" id="38833"/>
    <lineage>
        <taxon>Eukaryota</taxon>
        <taxon>Viridiplantae</taxon>
        <taxon>Chlorophyta</taxon>
        <taxon>Mamiellophyceae</taxon>
        <taxon>Mamiellales</taxon>
        <taxon>Mamiellaceae</taxon>
        <taxon>Micromonas</taxon>
    </lineage>
</organism>
<evidence type="ECO:0000256" key="1">
    <source>
        <dbReference type="ARBA" id="ARBA00004477"/>
    </source>
</evidence>
<dbReference type="InterPro" id="IPR051987">
    <property type="entry name" value="Sigma-2_receptor-like"/>
</dbReference>
<feature type="transmembrane region" description="Helical" evidence="7">
    <location>
        <begin position="97"/>
        <end position="115"/>
    </location>
</feature>
<sequence length="168" mass="19244">MAVSETFRLVVIVFFATHIPATILMDSQALLPPSVVPSFARALLRFHCEQNADPLMADPPVWFKSFILFELLFQLPFFFVGLRAFTRRENWIRIPGICYGAHTATTLIPILASILHAPEMKSEAARWKLFFIYLPYLVVPAWMALELARHEKPFGNAARRASRARKQE</sequence>